<dbReference type="Proteomes" id="UP000578819">
    <property type="component" value="Unassembled WGS sequence"/>
</dbReference>
<organism evidence="1 2">
    <name type="scientific">Micromonospora polyrhachis</name>
    <dbReference type="NCBI Taxonomy" id="1282883"/>
    <lineage>
        <taxon>Bacteria</taxon>
        <taxon>Bacillati</taxon>
        <taxon>Actinomycetota</taxon>
        <taxon>Actinomycetes</taxon>
        <taxon>Micromonosporales</taxon>
        <taxon>Micromonosporaceae</taxon>
        <taxon>Micromonospora</taxon>
    </lineage>
</organism>
<name>A0A7W7SSY6_9ACTN</name>
<dbReference type="EMBL" id="JACHJW010000001">
    <property type="protein sequence ID" value="MBB4960276.1"/>
    <property type="molecule type" value="Genomic_DNA"/>
</dbReference>
<evidence type="ECO:0000313" key="1">
    <source>
        <dbReference type="EMBL" id="MBB4960276.1"/>
    </source>
</evidence>
<keyword evidence="2" id="KW-1185">Reference proteome</keyword>
<protein>
    <submittedName>
        <fullName evidence="1">Uncharacterized protein</fullName>
    </submittedName>
</protein>
<dbReference type="AlphaFoldDB" id="A0A7W7SSY6"/>
<proteinExistence type="predicted"/>
<gene>
    <name evidence="1" type="ORF">FHR38_004009</name>
</gene>
<reference evidence="1 2" key="1">
    <citation type="submission" date="2020-08" db="EMBL/GenBank/DDBJ databases">
        <title>Sequencing the genomes of 1000 actinobacteria strains.</title>
        <authorList>
            <person name="Klenk H.-P."/>
        </authorList>
    </citation>
    <scope>NUCLEOTIDE SEQUENCE [LARGE SCALE GENOMIC DNA]</scope>
    <source>
        <strain evidence="1 2">DSM 45886</strain>
    </source>
</reference>
<comment type="caution">
    <text evidence="1">The sequence shown here is derived from an EMBL/GenBank/DDBJ whole genome shotgun (WGS) entry which is preliminary data.</text>
</comment>
<accession>A0A7W7SSY6</accession>
<sequence>MFGRLAGPSHRRCGYVSGRAARMLLPTTITYALG</sequence>
<evidence type="ECO:0000313" key="2">
    <source>
        <dbReference type="Proteomes" id="UP000578819"/>
    </source>
</evidence>